<organism evidence="3 4">
    <name type="scientific">Bacillus mesophilus</name>
    <dbReference type="NCBI Taxonomy" id="1808955"/>
    <lineage>
        <taxon>Bacteria</taxon>
        <taxon>Bacillati</taxon>
        <taxon>Bacillota</taxon>
        <taxon>Bacilli</taxon>
        <taxon>Bacillales</taxon>
        <taxon>Bacillaceae</taxon>
        <taxon>Bacillus</taxon>
    </lineage>
</organism>
<dbReference type="InterPro" id="IPR020481">
    <property type="entry name" value="Intracell_prot_inh_BsuPI"/>
</dbReference>
<comment type="caution">
    <text evidence="3">The sequence shown here is derived from an EMBL/GenBank/DDBJ whole genome shotgun (WGS) entry which is preliminary data.</text>
</comment>
<dbReference type="AlphaFoldDB" id="A0A6M0QBV7"/>
<feature type="signal peptide" evidence="1">
    <location>
        <begin position="1"/>
        <end position="18"/>
    </location>
</feature>
<dbReference type="Gene3D" id="2.60.40.2360">
    <property type="entry name" value="Intracellular proteinase inhibitor BsuPI"/>
    <property type="match status" value="1"/>
</dbReference>
<dbReference type="RefSeq" id="WP_163181735.1">
    <property type="nucleotide sequence ID" value="NZ_JAAIWM010000010.1"/>
</dbReference>
<feature type="chain" id="PRO_5039357622" evidence="1">
    <location>
        <begin position="19"/>
        <end position="151"/>
    </location>
</feature>
<dbReference type="PROSITE" id="PS51257">
    <property type="entry name" value="PROKAR_LIPOPROTEIN"/>
    <property type="match status" value="1"/>
</dbReference>
<dbReference type="Proteomes" id="UP000481043">
    <property type="component" value="Unassembled WGS sequence"/>
</dbReference>
<gene>
    <name evidence="3" type="ORF">G4D63_19360</name>
</gene>
<accession>A0A6M0QBV7</accession>
<dbReference type="Pfam" id="PF12690">
    <property type="entry name" value="BsuPI"/>
    <property type="match status" value="1"/>
</dbReference>
<evidence type="ECO:0000256" key="1">
    <source>
        <dbReference type="SAM" id="SignalP"/>
    </source>
</evidence>
<dbReference type="InterPro" id="IPR038144">
    <property type="entry name" value="IPI"/>
</dbReference>
<feature type="domain" description="Intracellular proteinase inhibitor BsuPI" evidence="2">
    <location>
        <begin position="49"/>
        <end position="135"/>
    </location>
</feature>
<keyword evidence="1" id="KW-0732">Signal</keyword>
<dbReference type="EMBL" id="JAAIWM010000010">
    <property type="protein sequence ID" value="NEY73871.1"/>
    <property type="molecule type" value="Genomic_DNA"/>
</dbReference>
<evidence type="ECO:0000259" key="2">
    <source>
        <dbReference type="Pfam" id="PF12690"/>
    </source>
</evidence>
<keyword evidence="4" id="KW-1185">Reference proteome</keyword>
<sequence>MKKLLVIFLSVIFMTACGAGNSEQTQGNGSDTNGSGIVAGEMVPSLAEKSTLMFEYKIKNQTESDVTLEFTSSQRYDFSVENKKGEEIYLFSSLASFLQALGKETVKPGEELVYEINVQEIGLEKGEYILNTWMTPKDGAKYKVKTNFTVE</sequence>
<proteinExistence type="predicted"/>
<name>A0A6M0QBV7_9BACI</name>
<reference evidence="3 4" key="1">
    <citation type="submission" date="2020-02" db="EMBL/GenBank/DDBJ databases">
        <title>Bacillus aquiflavi sp. nov., isolated from yellow water of strong flavor Chinese baijiu in Yibin region of China.</title>
        <authorList>
            <person name="Xie J."/>
        </authorList>
    </citation>
    <scope>NUCLEOTIDE SEQUENCE [LARGE SCALE GENOMIC DNA]</scope>
    <source>
        <strain evidence="3 4">SA4</strain>
    </source>
</reference>
<evidence type="ECO:0000313" key="4">
    <source>
        <dbReference type="Proteomes" id="UP000481043"/>
    </source>
</evidence>
<protein>
    <submittedName>
        <fullName evidence="3">Intracellular proteinase inhibitor (BsuPI)</fullName>
    </submittedName>
</protein>
<evidence type="ECO:0000313" key="3">
    <source>
        <dbReference type="EMBL" id="NEY73871.1"/>
    </source>
</evidence>